<dbReference type="Pfam" id="PF07859">
    <property type="entry name" value="Abhydrolase_3"/>
    <property type="match status" value="1"/>
</dbReference>
<dbReference type="InterPro" id="IPR050300">
    <property type="entry name" value="GDXG_lipolytic_enzyme"/>
</dbReference>
<name>A0AAD5V9K9_9APHY</name>
<dbReference type="Proteomes" id="UP001212997">
    <property type="component" value="Unassembled WGS sequence"/>
</dbReference>
<dbReference type="InterPro" id="IPR013094">
    <property type="entry name" value="AB_hydrolase_3"/>
</dbReference>
<dbReference type="EMBL" id="JANAWD010000075">
    <property type="protein sequence ID" value="KAJ3488058.1"/>
    <property type="molecule type" value="Genomic_DNA"/>
</dbReference>
<evidence type="ECO:0000256" key="1">
    <source>
        <dbReference type="ARBA" id="ARBA00022801"/>
    </source>
</evidence>
<keyword evidence="4" id="KW-1185">Reference proteome</keyword>
<dbReference type="InterPro" id="IPR029058">
    <property type="entry name" value="AB_hydrolase_fold"/>
</dbReference>
<accession>A0AAD5V9K9</accession>
<evidence type="ECO:0000313" key="4">
    <source>
        <dbReference type="Proteomes" id="UP001212997"/>
    </source>
</evidence>
<gene>
    <name evidence="3" type="ORF">NLI96_g3103</name>
</gene>
<reference evidence="3" key="1">
    <citation type="submission" date="2022-07" db="EMBL/GenBank/DDBJ databases">
        <title>Genome Sequence of Physisporinus lineatus.</title>
        <authorList>
            <person name="Buettner E."/>
        </authorList>
    </citation>
    <scope>NUCLEOTIDE SEQUENCE</scope>
    <source>
        <strain evidence="3">VT162</strain>
    </source>
</reference>
<evidence type="ECO:0000259" key="2">
    <source>
        <dbReference type="Pfam" id="PF07859"/>
    </source>
</evidence>
<sequence length="329" mass="36683">MSQYAYLSEPDAEMAAAIAKLPPNRPVVDIEKARKGFESSIANFMKVREPQLPPGESYRLQDYLVPVDGGEIAVRSLVPTPDDVLANHTFPLLLWIHGGGWALGNIKIDDYNLRQVCVELQLSILSVEYRLAPEHPFPTGLNDCYTALKWAVENHAILKASLHKGLLVGGSSAGANMSAVIAHRARDDQFFHENPVTGQLLQIPHKQKLLSIEQNKNAPILPKENIFVFADHYKAPLSDPEVSVLLHPNHKALSPAYIQVAGFDPLRDEGFLYEEVLREAGVRTRLDSYQGLPHGVHNYFPQVGVCQKFDRDFKEGLRWLLDRDAVTAA</sequence>
<organism evidence="3 4">
    <name type="scientific">Meripilus lineatus</name>
    <dbReference type="NCBI Taxonomy" id="2056292"/>
    <lineage>
        <taxon>Eukaryota</taxon>
        <taxon>Fungi</taxon>
        <taxon>Dikarya</taxon>
        <taxon>Basidiomycota</taxon>
        <taxon>Agaricomycotina</taxon>
        <taxon>Agaricomycetes</taxon>
        <taxon>Polyporales</taxon>
        <taxon>Meripilaceae</taxon>
        <taxon>Meripilus</taxon>
    </lineage>
</organism>
<dbReference type="SUPFAM" id="SSF53474">
    <property type="entry name" value="alpha/beta-Hydrolases"/>
    <property type="match status" value="1"/>
</dbReference>
<dbReference type="PANTHER" id="PTHR48081:SF8">
    <property type="entry name" value="ALPHA_BETA HYDROLASE FOLD-3 DOMAIN-CONTAINING PROTEIN-RELATED"/>
    <property type="match status" value="1"/>
</dbReference>
<dbReference type="PANTHER" id="PTHR48081">
    <property type="entry name" value="AB HYDROLASE SUPERFAMILY PROTEIN C4A8.06C"/>
    <property type="match status" value="1"/>
</dbReference>
<comment type="caution">
    <text evidence="3">The sequence shown here is derived from an EMBL/GenBank/DDBJ whole genome shotgun (WGS) entry which is preliminary data.</text>
</comment>
<dbReference type="Gene3D" id="3.40.50.1820">
    <property type="entry name" value="alpha/beta hydrolase"/>
    <property type="match status" value="1"/>
</dbReference>
<feature type="domain" description="Alpha/beta hydrolase fold-3" evidence="2">
    <location>
        <begin position="93"/>
        <end position="297"/>
    </location>
</feature>
<proteinExistence type="predicted"/>
<dbReference type="AlphaFoldDB" id="A0AAD5V9K9"/>
<protein>
    <recommendedName>
        <fullName evidence="2">Alpha/beta hydrolase fold-3 domain-containing protein</fullName>
    </recommendedName>
</protein>
<evidence type="ECO:0000313" key="3">
    <source>
        <dbReference type="EMBL" id="KAJ3488058.1"/>
    </source>
</evidence>
<dbReference type="GO" id="GO:0016787">
    <property type="term" value="F:hydrolase activity"/>
    <property type="evidence" value="ECO:0007669"/>
    <property type="project" value="UniProtKB-KW"/>
</dbReference>
<keyword evidence="1" id="KW-0378">Hydrolase</keyword>